<dbReference type="SUPFAM" id="SSF49464">
    <property type="entry name" value="Carboxypeptidase regulatory domain-like"/>
    <property type="match status" value="1"/>
</dbReference>
<dbReference type="Pfam" id="PF13715">
    <property type="entry name" value="CarbopepD_reg_2"/>
    <property type="match status" value="1"/>
</dbReference>
<proteinExistence type="predicted"/>
<evidence type="ECO:0000256" key="1">
    <source>
        <dbReference type="SAM" id="SignalP"/>
    </source>
</evidence>
<dbReference type="RefSeq" id="WP_264369551.1">
    <property type="nucleotide sequence ID" value="NZ_JAPCIO010000008.1"/>
</dbReference>
<gene>
    <name evidence="2" type="ORF">OJ995_11500</name>
</gene>
<evidence type="ECO:0000313" key="2">
    <source>
        <dbReference type="EMBL" id="MCW1148844.1"/>
    </source>
</evidence>
<keyword evidence="3" id="KW-1185">Reference proteome</keyword>
<accession>A0ABT3EL36</accession>
<reference evidence="2" key="1">
    <citation type="submission" date="2022-10" db="EMBL/GenBank/DDBJ databases">
        <title>Flavobacterium sp. nov., a bacterium isolated from lake sediment.</title>
        <authorList>
            <person name="Qu J.-H."/>
        </authorList>
    </citation>
    <scope>NUCLEOTIDE SEQUENCE</scope>
    <source>
        <strain evidence="2">TH16-21</strain>
    </source>
</reference>
<evidence type="ECO:0000313" key="3">
    <source>
        <dbReference type="Proteomes" id="UP001165677"/>
    </source>
</evidence>
<dbReference type="InterPro" id="IPR008969">
    <property type="entry name" value="CarboxyPept-like_regulatory"/>
</dbReference>
<organism evidence="2 3">
    <name type="scientific">Flavobacterium lacisediminis</name>
    <dbReference type="NCBI Taxonomy" id="2989705"/>
    <lineage>
        <taxon>Bacteria</taxon>
        <taxon>Pseudomonadati</taxon>
        <taxon>Bacteroidota</taxon>
        <taxon>Flavobacteriia</taxon>
        <taxon>Flavobacteriales</taxon>
        <taxon>Flavobacteriaceae</taxon>
        <taxon>Flavobacterium</taxon>
    </lineage>
</organism>
<dbReference type="Proteomes" id="UP001165677">
    <property type="component" value="Unassembled WGS sequence"/>
</dbReference>
<feature type="chain" id="PRO_5047018979" evidence="1">
    <location>
        <begin position="19"/>
        <end position="257"/>
    </location>
</feature>
<keyword evidence="1" id="KW-0732">Signal</keyword>
<comment type="caution">
    <text evidence="2">The sequence shown here is derived from an EMBL/GenBank/DDBJ whole genome shotgun (WGS) entry which is preliminary data.</text>
</comment>
<protein>
    <submittedName>
        <fullName evidence="2">Carboxypeptidase-like regulatory domain-containing protein</fullName>
    </submittedName>
</protein>
<sequence length="257" mass="29147">MRYFVVFLFVLISNFCFSQNDSLVTNIKGTVIHNETKLPMGNVHVINTSRVKGTVTTPSGTFEIGAKVNDTILFTYLGYETVKVKVTNDWIKENPTKIYLSEKAYVLDEVVVAKYNLTGYVEVDTRLIPVSDDSYRYSISGLKTGYEGGEYKPGAIAKVLGSISNPADFLYNVFGKRPKEMKKLKEMKKDDTVRNLLATKFDRETLAALLEINKDDIPLILQNCNYSEYFIQTANDLQIMDAISACYEDYKILKKNK</sequence>
<name>A0ABT3EL36_9FLAO</name>
<feature type="signal peptide" evidence="1">
    <location>
        <begin position="1"/>
        <end position="18"/>
    </location>
</feature>
<dbReference type="EMBL" id="JAPCIO010000008">
    <property type="protein sequence ID" value="MCW1148844.1"/>
    <property type="molecule type" value="Genomic_DNA"/>
</dbReference>